<feature type="compositionally biased region" description="Low complexity" evidence="1">
    <location>
        <begin position="407"/>
        <end position="420"/>
    </location>
</feature>
<accession>A0A286U9C3</accession>
<comment type="caution">
    <text evidence="2">The sequence shown here is derived from an EMBL/GenBank/DDBJ whole genome shotgun (WGS) entry which is preliminary data.</text>
</comment>
<feature type="compositionally biased region" description="Polar residues" evidence="1">
    <location>
        <begin position="362"/>
        <end position="376"/>
    </location>
</feature>
<keyword evidence="3" id="KW-1185">Reference proteome</keyword>
<evidence type="ECO:0000313" key="3">
    <source>
        <dbReference type="Proteomes" id="UP000217199"/>
    </source>
</evidence>
<reference evidence="2 3" key="1">
    <citation type="journal article" date="2017" name="Mol. Ecol.">
        <title>Comparative and population genomic landscape of Phellinus noxius: A hypervariable fungus causing root rot in trees.</title>
        <authorList>
            <person name="Chung C.L."/>
            <person name="Lee T.J."/>
            <person name="Akiba M."/>
            <person name="Lee H.H."/>
            <person name="Kuo T.H."/>
            <person name="Liu D."/>
            <person name="Ke H.M."/>
            <person name="Yokoi T."/>
            <person name="Roa M.B."/>
            <person name="Lu M.J."/>
            <person name="Chang Y.Y."/>
            <person name="Ann P.J."/>
            <person name="Tsai J.N."/>
            <person name="Chen C.Y."/>
            <person name="Tzean S.S."/>
            <person name="Ota Y."/>
            <person name="Hattori T."/>
            <person name="Sahashi N."/>
            <person name="Liou R.F."/>
            <person name="Kikuchi T."/>
            <person name="Tsai I.J."/>
        </authorList>
    </citation>
    <scope>NUCLEOTIDE SEQUENCE [LARGE SCALE GENOMIC DNA]</scope>
    <source>
        <strain evidence="2 3">FFPRI411160</strain>
    </source>
</reference>
<dbReference type="InParanoid" id="A0A286U9C3"/>
<feature type="region of interest" description="Disordered" evidence="1">
    <location>
        <begin position="202"/>
        <end position="435"/>
    </location>
</feature>
<feature type="compositionally biased region" description="Basic and acidic residues" evidence="1">
    <location>
        <begin position="202"/>
        <end position="216"/>
    </location>
</feature>
<feature type="compositionally biased region" description="Low complexity" evidence="1">
    <location>
        <begin position="274"/>
        <end position="301"/>
    </location>
</feature>
<protein>
    <submittedName>
        <fullName evidence="2">Uncharacterized protein</fullName>
    </submittedName>
</protein>
<name>A0A286U9C3_9AGAM</name>
<dbReference type="Proteomes" id="UP000217199">
    <property type="component" value="Unassembled WGS sequence"/>
</dbReference>
<proteinExistence type="predicted"/>
<dbReference type="EMBL" id="NBII01000008">
    <property type="protein sequence ID" value="PAV16173.1"/>
    <property type="molecule type" value="Genomic_DNA"/>
</dbReference>
<feature type="compositionally biased region" description="Polar residues" evidence="1">
    <location>
        <begin position="385"/>
        <end position="406"/>
    </location>
</feature>
<evidence type="ECO:0000313" key="2">
    <source>
        <dbReference type="EMBL" id="PAV16173.1"/>
    </source>
</evidence>
<evidence type="ECO:0000256" key="1">
    <source>
        <dbReference type="SAM" id="MobiDB-lite"/>
    </source>
</evidence>
<gene>
    <name evidence="2" type="ORF">PNOK_0779300</name>
</gene>
<feature type="compositionally biased region" description="Low complexity" evidence="1">
    <location>
        <begin position="240"/>
        <end position="251"/>
    </location>
</feature>
<dbReference type="AlphaFoldDB" id="A0A286U9C3"/>
<sequence>MSSSSKTTDPPNTVEYFVNKLKEKRDNQIANSGEYHAWDNYLKRARKPGETAESIKTMLDADHVQMDEHIEQAGQVVRKKRRVFPKNLKTLEEYRRELVRFRDGLTEDKSTYHYWNRLVEKANKKGATFESIKADVKEAKEAKYIKGKEKKKRAESPTTAAAATSRNVVSVGLPDLDEHKFSVKRQKATHLELVKRNVEIPKKKTKKDAARDDSWHNETPSTYGYEKRKSVKTRAPMNVSSDSSSTNSIASPQTSTMKATAAPVNKPQSKPPVSATSTTSHSRSHPQSQSHSRSPSISYPRQQHRAVASEGQRPKTPIRTTASASATTPPSVSRSQAHTPTHTHTHPRTPNPRASPRKTILSPITTQTPRRASTSPGPELVSPSWLASRSPLNSPQKRRLSVSSRGASPSNQSQSNQAKQPDTDAAPPAEDTWDLGMFLEEASEDFYLLKNDFEMSNSFYDPFQNQ</sequence>
<organism evidence="2 3">
    <name type="scientific">Pyrrhoderma noxium</name>
    <dbReference type="NCBI Taxonomy" id="2282107"/>
    <lineage>
        <taxon>Eukaryota</taxon>
        <taxon>Fungi</taxon>
        <taxon>Dikarya</taxon>
        <taxon>Basidiomycota</taxon>
        <taxon>Agaricomycotina</taxon>
        <taxon>Agaricomycetes</taxon>
        <taxon>Hymenochaetales</taxon>
        <taxon>Hymenochaetaceae</taxon>
        <taxon>Pyrrhoderma</taxon>
    </lineage>
</organism>
<feature type="compositionally biased region" description="Low complexity" evidence="1">
    <location>
        <begin position="317"/>
        <end position="340"/>
    </location>
</feature>